<dbReference type="PATRIC" id="fig|698760.3.peg.1001"/>
<comment type="caution">
    <text evidence="1">The sequence shown here is derived from an EMBL/GenBank/DDBJ whole genome shotgun (WGS) entry which is preliminary data.</text>
</comment>
<sequence length="94" mass="10390">MPETSAAYGRVEWHRTTADARALVPLRVPPNSVRIVPYGRGELSGRSRSGHRPGILIRVARRDTSVNSAGALPPYPGIAHMRWPIRSRSGRHTD</sequence>
<dbReference type="EMBL" id="AEJB01000083">
    <property type="protein sequence ID" value="ELP70357.1"/>
    <property type="molecule type" value="Genomic_DNA"/>
</dbReference>
<reference evidence="1 2" key="1">
    <citation type="journal article" date="2011" name="Plasmid">
        <title>Streptomyces turgidiscabies Car8 contains a modular pathogenicity island that shares virulence genes with other actinobacterial plant pathogens.</title>
        <authorList>
            <person name="Huguet-Tapia J.C."/>
            <person name="Badger J.H."/>
            <person name="Loria R."/>
            <person name="Pettis G.S."/>
        </authorList>
    </citation>
    <scope>NUCLEOTIDE SEQUENCE [LARGE SCALE GENOMIC DNA]</scope>
    <source>
        <strain evidence="1 2">Car8</strain>
    </source>
</reference>
<evidence type="ECO:0000313" key="2">
    <source>
        <dbReference type="Proteomes" id="UP000010931"/>
    </source>
</evidence>
<name>L7FG93_STRT8</name>
<accession>L7FG93</accession>
<proteinExistence type="predicted"/>
<dbReference type="AlphaFoldDB" id="L7FG93"/>
<protein>
    <submittedName>
        <fullName evidence="1">Uncharacterized protein</fullName>
    </submittedName>
</protein>
<organism evidence="1 2">
    <name type="scientific">Streptomyces turgidiscabies (strain Car8)</name>
    <dbReference type="NCBI Taxonomy" id="698760"/>
    <lineage>
        <taxon>Bacteria</taxon>
        <taxon>Bacillati</taxon>
        <taxon>Actinomycetota</taxon>
        <taxon>Actinomycetes</taxon>
        <taxon>Kitasatosporales</taxon>
        <taxon>Streptomycetaceae</taxon>
        <taxon>Streptomyces</taxon>
    </lineage>
</organism>
<dbReference type="Proteomes" id="UP000010931">
    <property type="component" value="Unassembled WGS sequence"/>
</dbReference>
<evidence type="ECO:0000313" key="1">
    <source>
        <dbReference type="EMBL" id="ELP70357.1"/>
    </source>
</evidence>
<gene>
    <name evidence="1" type="ORF">STRTUCAR8_07281</name>
</gene>
<keyword evidence="2" id="KW-1185">Reference proteome</keyword>